<reference evidence="2 3" key="1">
    <citation type="submission" date="2019-09" db="EMBL/GenBank/DDBJ databases">
        <title>Draft genome sequences of 48 bacterial type strains from the CCUG.</title>
        <authorList>
            <person name="Tunovic T."/>
            <person name="Pineiro-Iglesias B."/>
            <person name="Unosson C."/>
            <person name="Inganas E."/>
            <person name="Ohlen M."/>
            <person name="Cardew S."/>
            <person name="Jensie-Markopoulos S."/>
            <person name="Salva-Serra F."/>
            <person name="Jaen-Luchoro D."/>
            <person name="Karlsson R."/>
            <person name="Svensson-Stadler L."/>
            <person name="Chun J."/>
            <person name="Moore E."/>
        </authorList>
    </citation>
    <scope>NUCLEOTIDE SEQUENCE [LARGE SCALE GENOMIC DNA]</scope>
    <source>
        <strain evidence="2 3">CCUG 48643</strain>
    </source>
</reference>
<dbReference type="GeneID" id="77341641"/>
<dbReference type="EMBL" id="VZPX01000029">
    <property type="protein sequence ID" value="KAB0479086.1"/>
    <property type="molecule type" value="Genomic_DNA"/>
</dbReference>
<dbReference type="Proteomes" id="UP000423756">
    <property type="component" value="Unassembled WGS sequence"/>
</dbReference>
<evidence type="ECO:0000313" key="3">
    <source>
        <dbReference type="Proteomes" id="UP000423756"/>
    </source>
</evidence>
<sequence>MKRLADIIRFSIISPEFLVLLLSIAITYNFPEFFVIVGQKLKGNDELWKFILCSLVKCIGFVA</sequence>
<keyword evidence="1" id="KW-0472">Membrane</keyword>
<name>A0A7V7NSV2_9VIBR</name>
<accession>A0A7V7NSV2</accession>
<gene>
    <name evidence="2" type="ORF">F7Q91_14140</name>
</gene>
<dbReference type="RefSeq" id="WP_137408014.1">
    <property type="nucleotide sequence ID" value="NZ_AP025465.1"/>
</dbReference>
<comment type="caution">
    <text evidence="2">The sequence shown here is derived from an EMBL/GenBank/DDBJ whole genome shotgun (WGS) entry which is preliminary data.</text>
</comment>
<proteinExistence type="predicted"/>
<dbReference type="AlphaFoldDB" id="A0A7V7NSV2"/>
<feature type="transmembrane region" description="Helical" evidence="1">
    <location>
        <begin position="7"/>
        <end position="28"/>
    </location>
</feature>
<evidence type="ECO:0000313" key="2">
    <source>
        <dbReference type="EMBL" id="KAB0479086.1"/>
    </source>
</evidence>
<evidence type="ECO:0000256" key="1">
    <source>
        <dbReference type="SAM" id="Phobius"/>
    </source>
</evidence>
<keyword evidence="1" id="KW-1133">Transmembrane helix</keyword>
<organism evidence="2 3">
    <name type="scientific">Vibrio chagasii</name>
    <dbReference type="NCBI Taxonomy" id="170679"/>
    <lineage>
        <taxon>Bacteria</taxon>
        <taxon>Pseudomonadati</taxon>
        <taxon>Pseudomonadota</taxon>
        <taxon>Gammaproteobacteria</taxon>
        <taxon>Vibrionales</taxon>
        <taxon>Vibrionaceae</taxon>
        <taxon>Vibrio</taxon>
    </lineage>
</organism>
<keyword evidence="1" id="KW-0812">Transmembrane</keyword>
<protein>
    <submittedName>
        <fullName evidence="2">Uncharacterized protein</fullName>
    </submittedName>
</protein>